<protein>
    <submittedName>
        <fullName evidence="1">Group-specific protein</fullName>
    </submittedName>
</protein>
<evidence type="ECO:0000313" key="2">
    <source>
        <dbReference type="Proteomes" id="UP000430975"/>
    </source>
</evidence>
<dbReference type="AlphaFoldDB" id="A0A6I2GME1"/>
<keyword evidence="2" id="KW-1185">Reference proteome</keyword>
<comment type="caution">
    <text evidence="1">The sequence shown here is derived from an EMBL/GenBank/DDBJ whole genome shotgun (WGS) entry which is preliminary data.</text>
</comment>
<accession>A0A6I2GME1</accession>
<gene>
    <name evidence="1" type="ORF">GIY09_11140</name>
</gene>
<dbReference type="Gene3D" id="3.40.50.450">
    <property type="match status" value="1"/>
</dbReference>
<reference evidence="1 2" key="1">
    <citation type="submission" date="2019-11" db="EMBL/GenBank/DDBJ databases">
        <title>Characterisation of Fundicoccus ignavus gen. nov. sp. nov., a novel genus of the family Aerococcaceae isolated from bulk tank milk.</title>
        <authorList>
            <person name="Siebert A."/>
            <person name="Huptas C."/>
            <person name="Wenning M."/>
            <person name="Scherer S."/>
            <person name="Doll E.V."/>
        </authorList>
    </citation>
    <scope>NUCLEOTIDE SEQUENCE [LARGE SCALE GENOMIC DNA]</scope>
    <source>
        <strain evidence="1 2">WS4759</strain>
    </source>
</reference>
<dbReference type="EMBL" id="WJQS01000013">
    <property type="protein sequence ID" value="MRI86399.1"/>
    <property type="molecule type" value="Genomic_DNA"/>
</dbReference>
<evidence type="ECO:0000313" key="1">
    <source>
        <dbReference type="EMBL" id="MRI86399.1"/>
    </source>
</evidence>
<name>A0A6I2GME1_9LACT</name>
<dbReference type="Proteomes" id="UP000430975">
    <property type="component" value="Unassembled WGS sequence"/>
</dbReference>
<proteinExistence type="predicted"/>
<organism evidence="1 2">
    <name type="scientific">Fundicoccus ignavus</name>
    <dbReference type="NCBI Taxonomy" id="2664442"/>
    <lineage>
        <taxon>Bacteria</taxon>
        <taxon>Bacillati</taxon>
        <taxon>Bacillota</taxon>
        <taxon>Bacilli</taxon>
        <taxon>Lactobacillales</taxon>
        <taxon>Aerococcaceae</taxon>
        <taxon>Fundicoccus</taxon>
    </lineage>
</organism>
<sequence>MMKFYIASSFGNVEQVRTLSRQLTLKGWTHTYDWTQYGRADSLEKLAELGSLEVNAVKAADVLVILLPAGKGSHTEFGIALGLGKTIYLYSPTNHIYDCDQTSTFYHVEGVHKFAGEFEDFIEYLLEEL</sequence>
<dbReference type="SUPFAM" id="SSF52309">
    <property type="entry name" value="N-(deoxy)ribosyltransferase-like"/>
    <property type="match status" value="1"/>
</dbReference>